<reference evidence="2 3" key="1">
    <citation type="submission" date="2016-10" db="EMBL/GenBank/DDBJ databases">
        <authorList>
            <person name="de Groot N.N."/>
        </authorList>
    </citation>
    <scope>NUCLEOTIDE SEQUENCE [LARGE SCALE GENOMIC DNA]</scope>
    <source>
        <strain evidence="2 3">DSM 17862</strain>
    </source>
</reference>
<proteinExistence type="predicted"/>
<dbReference type="CDD" id="cd00586">
    <property type="entry name" value="4HBT"/>
    <property type="match status" value="1"/>
</dbReference>
<keyword evidence="3" id="KW-1185">Reference proteome</keyword>
<dbReference type="STRING" id="364199.SAMN04489858_102460"/>
<dbReference type="InterPro" id="IPR029069">
    <property type="entry name" value="HotDog_dom_sf"/>
</dbReference>
<dbReference type="InterPro" id="IPR051490">
    <property type="entry name" value="THEM6_lcsJ_thioesterase"/>
</dbReference>
<accession>A0A1I0B3V3</accession>
<dbReference type="Pfam" id="PF13279">
    <property type="entry name" value="4HBT_2"/>
    <property type="match status" value="1"/>
</dbReference>
<dbReference type="OrthoDB" id="3727779at2"/>
<feature type="region of interest" description="Disordered" evidence="1">
    <location>
        <begin position="170"/>
        <end position="190"/>
    </location>
</feature>
<feature type="compositionally biased region" description="Pro residues" evidence="1">
    <location>
        <begin position="171"/>
        <end position="184"/>
    </location>
</feature>
<organism evidence="2 3">
    <name type="scientific">Paracoccus homiensis</name>
    <dbReference type="NCBI Taxonomy" id="364199"/>
    <lineage>
        <taxon>Bacteria</taxon>
        <taxon>Pseudomonadati</taxon>
        <taxon>Pseudomonadota</taxon>
        <taxon>Alphaproteobacteria</taxon>
        <taxon>Rhodobacterales</taxon>
        <taxon>Paracoccaceae</taxon>
        <taxon>Paracoccus</taxon>
    </lineage>
</organism>
<gene>
    <name evidence="2" type="ORF">SAMN04489858_102460</name>
</gene>
<dbReference type="AlphaFoldDB" id="A0A1I0B3V3"/>
<dbReference type="Proteomes" id="UP000199180">
    <property type="component" value="Unassembled WGS sequence"/>
</dbReference>
<name>A0A1I0B3V3_9RHOB</name>
<dbReference type="PANTHER" id="PTHR12475:SF4">
    <property type="entry name" value="PROTEIN THEM6"/>
    <property type="match status" value="1"/>
</dbReference>
<evidence type="ECO:0000313" key="2">
    <source>
        <dbReference type="EMBL" id="SET01401.1"/>
    </source>
</evidence>
<dbReference type="Gene3D" id="3.10.129.10">
    <property type="entry name" value="Hotdog Thioesterase"/>
    <property type="match status" value="1"/>
</dbReference>
<dbReference type="PANTHER" id="PTHR12475">
    <property type="match status" value="1"/>
</dbReference>
<dbReference type="SUPFAM" id="SSF54637">
    <property type="entry name" value="Thioesterase/thiol ester dehydrase-isomerase"/>
    <property type="match status" value="1"/>
</dbReference>
<evidence type="ECO:0000256" key="1">
    <source>
        <dbReference type="SAM" id="MobiDB-lite"/>
    </source>
</evidence>
<protein>
    <submittedName>
        <fullName evidence="2">Acyl-CoA thioesterase FadM</fullName>
    </submittedName>
</protein>
<sequence>MYPLIRFAKEMIKFRNAPRLGPLDPHISTHMCWPWDLDPWIELNNGRTLTLFDLGRIPLAQRTGLVPILRDKGWGITVAGNSTRYRRRIRAFDRFTMVSRTIGWDDRFVYMDQSMWRGDECCNQVLIRSAVTSKEGIVPPRKVMEALGLTDESPALPEWVQAWIQADAARPWPPERTPQDPPSVKPLLSA</sequence>
<dbReference type="EMBL" id="FOHO01000002">
    <property type="protein sequence ID" value="SET01401.1"/>
    <property type="molecule type" value="Genomic_DNA"/>
</dbReference>
<evidence type="ECO:0000313" key="3">
    <source>
        <dbReference type="Proteomes" id="UP000199180"/>
    </source>
</evidence>